<dbReference type="InterPro" id="IPR029264">
    <property type="entry name" value="ARF7EP_C"/>
</dbReference>
<keyword evidence="1" id="KW-0812">Transmembrane</keyword>
<accession>A0AA88IAG8</accession>
<protein>
    <recommendedName>
        <fullName evidence="2">ARF7 effector protein C-terminal domain-containing protein</fullName>
    </recommendedName>
</protein>
<feature type="transmembrane region" description="Helical" evidence="1">
    <location>
        <begin position="338"/>
        <end position="355"/>
    </location>
</feature>
<evidence type="ECO:0000259" key="2">
    <source>
        <dbReference type="Pfam" id="PF14949"/>
    </source>
</evidence>
<feature type="transmembrane region" description="Helical" evidence="1">
    <location>
        <begin position="299"/>
        <end position="318"/>
    </location>
</feature>
<dbReference type="EMBL" id="JAVRJZ010000001">
    <property type="protein sequence ID" value="KAK2727375.1"/>
    <property type="molecule type" value="Genomic_DNA"/>
</dbReference>
<name>A0AA88IAG8_ARTSF</name>
<sequence>MIPYKHKAKKTFHPQQARKTFGTCKAVAKTGASISHLQQALSGNSSQHLLDTEKNGNTSDSHSDVYTNETVESDPFFPDDCHQVITLDDDDEVSYGQTVDFERFPVRAAKKKVINYIWNSDESDTEDEDLDAVLREIVIDEKEDKAELNRREDKESDEEILDEEPLYDKRGRIVGTDIDPCDCLRDKCPGCFFPCPDCKSNKCGDECRNKASMDYDYEDLADEYDVEDYGIEPSKSEYIHEGYSENISLRPPLYELFYHCLTPTVGEAAAHLGKVLFYCVVFRLVCDYGPKRLKNLTSIGCGIMVTYHFFGPLTWYLAANATISYLVLQVSTVVLNRGRGVLTAVTSVVFLFLCLKIKRSLNGSLTATVGGFFNLKGKVVTKCQHILNEWNHDNPVSKDDKAQADTTLWFTLYFRVETLNDIELTAPKAKTLVTALHSGEFVVFLQCLHSICALTLPLSRLFQKKTLGAADGHVSDLLDVLAKRRETCDKEFALVFEQVKDLSDKIQLAVEVPRITQRQVH</sequence>
<evidence type="ECO:0000313" key="4">
    <source>
        <dbReference type="Proteomes" id="UP001187531"/>
    </source>
</evidence>
<gene>
    <name evidence="3" type="ORF">QYM36_008011</name>
</gene>
<evidence type="ECO:0000313" key="3">
    <source>
        <dbReference type="EMBL" id="KAK2727375.1"/>
    </source>
</evidence>
<feature type="domain" description="ARF7 effector protein C-terminal" evidence="2">
    <location>
        <begin position="142"/>
        <end position="215"/>
    </location>
</feature>
<proteinExistence type="predicted"/>
<dbReference type="Pfam" id="PF14949">
    <property type="entry name" value="ARF7EP_C"/>
    <property type="match status" value="1"/>
</dbReference>
<dbReference type="PANTHER" id="PTHR46536:SF3">
    <property type="entry name" value="ARF7 EFFECTOR PROTEIN C-TERMINAL DOMAIN-CONTAINING PROTEIN"/>
    <property type="match status" value="1"/>
</dbReference>
<keyword evidence="4" id="KW-1185">Reference proteome</keyword>
<keyword evidence="1" id="KW-1133">Transmembrane helix</keyword>
<organism evidence="3 4">
    <name type="scientific">Artemia franciscana</name>
    <name type="common">Brine shrimp</name>
    <name type="synonym">Artemia sanfranciscana</name>
    <dbReference type="NCBI Taxonomy" id="6661"/>
    <lineage>
        <taxon>Eukaryota</taxon>
        <taxon>Metazoa</taxon>
        <taxon>Ecdysozoa</taxon>
        <taxon>Arthropoda</taxon>
        <taxon>Crustacea</taxon>
        <taxon>Branchiopoda</taxon>
        <taxon>Anostraca</taxon>
        <taxon>Artemiidae</taxon>
        <taxon>Artemia</taxon>
    </lineage>
</organism>
<comment type="caution">
    <text evidence="3">The sequence shown here is derived from an EMBL/GenBank/DDBJ whole genome shotgun (WGS) entry which is preliminary data.</text>
</comment>
<dbReference type="AlphaFoldDB" id="A0AA88IAG8"/>
<reference evidence="3" key="1">
    <citation type="submission" date="2023-07" db="EMBL/GenBank/DDBJ databases">
        <title>Chromosome-level genome assembly of Artemia franciscana.</title>
        <authorList>
            <person name="Jo E."/>
        </authorList>
    </citation>
    <scope>NUCLEOTIDE SEQUENCE</scope>
    <source>
        <tissue evidence="3">Whole body</tissue>
    </source>
</reference>
<dbReference type="PANTHER" id="PTHR46536">
    <property type="entry name" value="ARL14 EFFECTOR PROTEIN"/>
    <property type="match status" value="1"/>
</dbReference>
<dbReference type="Proteomes" id="UP001187531">
    <property type="component" value="Unassembled WGS sequence"/>
</dbReference>
<evidence type="ECO:0000256" key="1">
    <source>
        <dbReference type="SAM" id="Phobius"/>
    </source>
</evidence>
<keyword evidence="1" id="KW-0472">Membrane</keyword>